<name>A0ABT2M3Z3_9MYCO</name>
<proteinExistence type="predicted"/>
<dbReference type="SUPFAM" id="SSF50475">
    <property type="entry name" value="FMN-binding split barrel"/>
    <property type="match status" value="1"/>
</dbReference>
<keyword evidence="1" id="KW-0560">Oxidoreductase</keyword>
<dbReference type="RefSeq" id="WP_260991065.1">
    <property type="nucleotide sequence ID" value="NZ_JAODWD010000001.1"/>
</dbReference>
<protein>
    <submittedName>
        <fullName evidence="3">Pyridoxamine 5'-phosphate oxidase family protein</fullName>
    </submittedName>
</protein>
<comment type="caution">
    <text evidence="3">The sequence shown here is derived from an EMBL/GenBank/DDBJ whole genome shotgun (WGS) entry which is preliminary data.</text>
</comment>
<evidence type="ECO:0000313" key="4">
    <source>
        <dbReference type="Proteomes" id="UP001206639"/>
    </source>
</evidence>
<reference evidence="4" key="1">
    <citation type="submission" date="2023-07" db="EMBL/GenBank/DDBJ databases">
        <authorList>
            <person name="Deng Y."/>
            <person name="Zhang Y.-Q."/>
        </authorList>
    </citation>
    <scope>NUCLEOTIDE SEQUENCE [LARGE SCALE GENOMIC DNA]</scope>
    <source>
        <strain evidence="4">CPCC 205710</strain>
    </source>
</reference>
<evidence type="ECO:0000259" key="2">
    <source>
        <dbReference type="Pfam" id="PF01243"/>
    </source>
</evidence>
<dbReference type="Gene3D" id="2.30.110.10">
    <property type="entry name" value="Electron Transport, Fmn-binding Protein, Chain A"/>
    <property type="match status" value="1"/>
</dbReference>
<sequence length="177" mass="18888">MNATSTNLDGYGAPPIAWQRVRETLAAASTQIPGSGGPARHTPWLTSTNLDGTAHVRPVGIVSIDGVWYFNSGPGSRKSRNIAADPRCVLSIATHDFDLVLEGSAQRVVDSDELRSVATAFNDQDWPCVVDGDGLTAEFSAPSAGPPPWHVYRMTPDVVYAFGTAAPYGATKFEIDR</sequence>
<dbReference type="Pfam" id="PF01243">
    <property type="entry name" value="PNPOx_N"/>
    <property type="match status" value="1"/>
</dbReference>
<accession>A0ABT2M3Z3</accession>
<gene>
    <name evidence="3" type="ORF">N4S67_00945</name>
</gene>
<dbReference type="InterPro" id="IPR011576">
    <property type="entry name" value="Pyridox_Oxase_N"/>
</dbReference>
<evidence type="ECO:0000313" key="3">
    <source>
        <dbReference type="EMBL" id="MCT7656982.1"/>
    </source>
</evidence>
<dbReference type="PANTHER" id="PTHR35176:SF4">
    <property type="entry name" value="PYRIDOXAMINE 5'-PHOSPHATE OXIDASE-RELATED FMN-BINDING"/>
    <property type="match status" value="1"/>
</dbReference>
<evidence type="ECO:0000256" key="1">
    <source>
        <dbReference type="ARBA" id="ARBA00023002"/>
    </source>
</evidence>
<feature type="domain" description="Pyridoxamine 5'-phosphate oxidase N-terminal" evidence="2">
    <location>
        <begin position="41"/>
        <end position="124"/>
    </location>
</feature>
<dbReference type="PANTHER" id="PTHR35176">
    <property type="entry name" value="HEME OXYGENASE HI_0854-RELATED"/>
    <property type="match status" value="1"/>
</dbReference>
<dbReference type="InterPro" id="IPR052019">
    <property type="entry name" value="F420H2_bilvrd_red/Heme_oxyg"/>
</dbReference>
<dbReference type="EMBL" id="JAODWD010000001">
    <property type="protein sequence ID" value="MCT7656982.1"/>
    <property type="molecule type" value="Genomic_DNA"/>
</dbReference>
<dbReference type="Proteomes" id="UP001206639">
    <property type="component" value="Unassembled WGS sequence"/>
</dbReference>
<dbReference type="InterPro" id="IPR012349">
    <property type="entry name" value="Split_barrel_FMN-bd"/>
</dbReference>
<keyword evidence="4" id="KW-1185">Reference proteome</keyword>
<organism evidence="3 4">
    <name type="scientific">Mycobacterium deserti</name>
    <dbReference type="NCBI Taxonomy" id="2978347"/>
    <lineage>
        <taxon>Bacteria</taxon>
        <taxon>Bacillati</taxon>
        <taxon>Actinomycetota</taxon>
        <taxon>Actinomycetes</taxon>
        <taxon>Mycobacteriales</taxon>
        <taxon>Mycobacteriaceae</taxon>
        <taxon>Mycobacterium</taxon>
    </lineage>
</organism>